<evidence type="ECO:0000313" key="2">
    <source>
        <dbReference type="EMBL" id="TQE09478.1"/>
    </source>
</evidence>
<sequence>MGGTLQLQAAAFLLCVLLCSNIAAARVVEEWKTATATYSKETDGSIIIGSAMGSTVLV</sequence>
<keyword evidence="1" id="KW-0732">Signal</keyword>
<organism evidence="2 3">
    <name type="scientific">Malus baccata</name>
    <name type="common">Siberian crab apple</name>
    <name type="synonym">Pyrus baccata</name>
    <dbReference type="NCBI Taxonomy" id="106549"/>
    <lineage>
        <taxon>Eukaryota</taxon>
        <taxon>Viridiplantae</taxon>
        <taxon>Streptophyta</taxon>
        <taxon>Embryophyta</taxon>
        <taxon>Tracheophyta</taxon>
        <taxon>Spermatophyta</taxon>
        <taxon>Magnoliopsida</taxon>
        <taxon>eudicotyledons</taxon>
        <taxon>Gunneridae</taxon>
        <taxon>Pentapetalae</taxon>
        <taxon>rosids</taxon>
        <taxon>fabids</taxon>
        <taxon>Rosales</taxon>
        <taxon>Rosaceae</taxon>
        <taxon>Amygdaloideae</taxon>
        <taxon>Maleae</taxon>
        <taxon>Malus</taxon>
    </lineage>
</organism>
<proteinExistence type="predicted"/>
<gene>
    <name evidence="2" type="ORF">C1H46_004971</name>
</gene>
<dbReference type="AlphaFoldDB" id="A0A540NEP2"/>
<feature type="chain" id="PRO_5021827596" evidence="1">
    <location>
        <begin position="26"/>
        <end position="58"/>
    </location>
</feature>
<accession>A0A540NEP2</accession>
<evidence type="ECO:0000313" key="3">
    <source>
        <dbReference type="Proteomes" id="UP000315295"/>
    </source>
</evidence>
<feature type="signal peptide" evidence="1">
    <location>
        <begin position="1"/>
        <end position="25"/>
    </location>
</feature>
<name>A0A540NEP2_MALBA</name>
<protein>
    <submittedName>
        <fullName evidence="2">Uncharacterized protein</fullName>
    </submittedName>
</protein>
<dbReference type="EMBL" id="VIEB01000057">
    <property type="protein sequence ID" value="TQE09478.1"/>
    <property type="molecule type" value="Genomic_DNA"/>
</dbReference>
<evidence type="ECO:0000256" key="1">
    <source>
        <dbReference type="SAM" id="SignalP"/>
    </source>
</evidence>
<comment type="caution">
    <text evidence="2">The sequence shown here is derived from an EMBL/GenBank/DDBJ whole genome shotgun (WGS) entry which is preliminary data.</text>
</comment>
<dbReference type="Proteomes" id="UP000315295">
    <property type="component" value="Unassembled WGS sequence"/>
</dbReference>
<keyword evidence="3" id="KW-1185">Reference proteome</keyword>
<reference evidence="2 3" key="1">
    <citation type="journal article" date="2019" name="G3 (Bethesda)">
        <title>Sequencing of a Wild Apple (Malus baccata) Genome Unravels the Differences Between Cultivated and Wild Apple Species Regarding Disease Resistance and Cold Tolerance.</title>
        <authorList>
            <person name="Chen X."/>
        </authorList>
    </citation>
    <scope>NUCLEOTIDE SEQUENCE [LARGE SCALE GENOMIC DNA]</scope>
    <source>
        <strain evidence="3">cv. Shandingzi</strain>
        <tissue evidence="2">Leaves</tissue>
    </source>
</reference>